<accession>A0A378MXD9</accession>
<organism evidence="1 2">
    <name type="scientific">Mannheimia haemolytica</name>
    <name type="common">Pasteurella haemolytica</name>
    <dbReference type="NCBI Taxonomy" id="75985"/>
    <lineage>
        <taxon>Bacteria</taxon>
        <taxon>Pseudomonadati</taxon>
        <taxon>Pseudomonadota</taxon>
        <taxon>Gammaproteobacteria</taxon>
        <taxon>Pasteurellales</taxon>
        <taxon>Pasteurellaceae</taxon>
        <taxon>Mannheimia</taxon>
    </lineage>
</organism>
<name>A0A378MXD9_MANHA</name>
<dbReference type="GO" id="GO:0006508">
    <property type="term" value="P:proteolysis"/>
    <property type="evidence" value="ECO:0007669"/>
    <property type="project" value="InterPro"/>
</dbReference>
<proteinExistence type="predicted"/>
<dbReference type="GO" id="GO:0004252">
    <property type="term" value="F:serine-type endopeptidase activity"/>
    <property type="evidence" value="ECO:0007669"/>
    <property type="project" value="InterPro"/>
</dbReference>
<evidence type="ECO:0000313" key="1">
    <source>
        <dbReference type="EMBL" id="STY60873.1"/>
    </source>
</evidence>
<dbReference type="Proteomes" id="UP000254802">
    <property type="component" value="Unassembled WGS sequence"/>
</dbReference>
<dbReference type="InterPro" id="IPR036852">
    <property type="entry name" value="Peptidase_S8/S53_dom_sf"/>
</dbReference>
<dbReference type="EMBL" id="UGPN01000002">
    <property type="protein sequence ID" value="STY60873.1"/>
    <property type="molecule type" value="Genomic_DNA"/>
</dbReference>
<keyword evidence="1" id="KW-0378">Hydrolase</keyword>
<dbReference type="EC" id="3.4.21.-" evidence="1"/>
<evidence type="ECO:0000313" key="2">
    <source>
        <dbReference type="Proteomes" id="UP000254802"/>
    </source>
</evidence>
<dbReference type="AlphaFoldDB" id="A0A378MXD9"/>
<protein>
    <submittedName>
        <fullName evidence="1">Serotype-specific antigen 1</fullName>
        <ecNumber evidence="1">3.4.21.-</ecNumber>
    </submittedName>
</protein>
<reference evidence="1 2" key="1">
    <citation type="submission" date="2018-06" db="EMBL/GenBank/DDBJ databases">
        <authorList>
            <consortium name="Pathogen Informatics"/>
            <person name="Doyle S."/>
        </authorList>
    </citation>
    <scope>NUCLEOTIDE SEQUENCE [LARGE SCALE GENOMIC DNA]</scope>
    <source>
        <strain evidence="1 2">NCTC10638</strain>
    </source>
</reference>
<gene>
    <name evidence="1" type="primary">ssa1_4</name>
    <name evidence="1" type="ORF">NCTC10638_02080</name>
</gene>
<sequence>MTTATDLGEKGVDNVYGWGLINLKKAVNGPTQFLNDETITVTRDDHWSNPLASQFKITKKGDKSLHLDGENHLDTVAVEEGRLALNGKTKVKTISNHANLAVNGTEVEQNYSSSGQSQLEVLGKSGLIANAQANIHLAGSLKN</sequence>
<dbReference type="SUPFAM" id="SSF52743">
    <property type="entry name" value="Subtilisin-like"/>
    <property type="match status" value="1"/>
</dbReference>